<accession>A0A1Y0ITD6</accession>
<evidence type="ECO:0008006" key="6">
    <source>
        <dbReference type="Google" id="ProtNLM"/>
    </source>
</evidence>
<organism evidence="4 5">
    <name type="scientific">Tumebacillus avium</name>
    <dbReference type="NCBI Taxonomy" id="1903704"/>
    <lineage>
        <taxon>Bacteria</taxon>
        <taxon>Bacillati</taxon>
        <taxon>Bacillota</taxon>
        <taxon>Bacilli</taxon>
        <taxon>Bacillales</taxon>
        <taxon>Alicyclobacillaceae</taxon>
        <taxon>Tumebacillus</taxon>
    </lineage>
</organism>
<dbReference type="SUPFAM" id="SSF53300">
    <property type="entry name" value="vWA-like"/>
    <property type="match status" value="1"/>
</dbReference>
<dbReference type="EMBL" id="CP021434">
    <property type="protein sequence ID" value="ARU62653.1"/>
    <property type="molecule type" value="Genomic_DNA"/>
</dbReference>
<keyword evidence="1" id="KW-0472">Membrane</keyword>
<keyword evidence="1" id="KW-1133">Transmembrane helix</keyword>
<proteinExistence type="predicted"/>
<protein>
    <recommendedName>
        <fullName evidence="6">VWFA domain-containing protein</fullName>
    </recommendedName>
</protein>
<dbReference type="Pfam" id="PF07584">
    <property type="entry name" value="BatA"/>
    <property type="match status" value="1"/>
</dbReference>
<dbReference type="InterPro" id="IPR011933">
    <property type="entry name" value="Double_TM_dom"/>
</dbReference>
<dbReference type="NCBIfam" id="TIGR02226">
    <property type="entry name" value="two_anch"/>
    <property type="match status" value="1"/>
</dbReference>
<keyword evidence="1" id="KW-0812">Transmembrane</keyword>
<evidence type="ECO:0000259" key="2">
    <source>
        <dbReference type="Pfam" id="PF07584"/>
    </source>
</evidence>
<evidence type="ECO:0000313" key="4">
    <source>
        <dbReference type="EMBL" id="ARU62653.1"/>
    </source>
</evidence>
<evidence type="ECO:0000259" key="3">
    <source>
        <dbReference type="Pfam" id="PF13519"/>
    </source>
</evidence>
<feature type="transmembrane region" description="Helical" evidence="1">
    <location>
        <begin position="583"/>
        <end position="602"/>
    </location>
</feature>
<feature type="domain" description="Aerotolerance regulator N-terminal" evidence="2">
    <location>
        <begin position="1"/>
        <end position="78"/>
    </location>
</feature>
<dbReference type="PANTHER" id="PTHR37464:SF1">
    <property type="entry name" value="BLL2463 PROTEIN"/>
    <property type="match status" value="1"/>
</dbReference>
<dbReference type="Proteomes" id="UP000195437">
    <property type="component" value="Chromosome"/>
</dbReference>
<dbReference type="OrthoDB" id="9780136at2"/>
<evidence type="ECO:0000256" key="1">
    <source>
        <dbReference type="SAM" id="Phobius"/>
    </source>
</evidence>
<dbReference type="Pfam" id="PF13519">
    <property type="entry name" value="VWA_2"/>
    <property type="match status" value="1"/>
</dbReference>
<keyword evidence="5" id="KW-1185">Reference proteome</keyword>
<gene>
    <name evidence="4" type="ORF">CBW65_17990</name>
</gene>
<reference evidence="5" key="1">
    <citation type="submission" date="2017-05" db="EMBL/GenBank/DDBJ databases">
        <authorList>
            <person name="Sung H."/>
        </authorList>
    </citation>
    <scope>NUCLEOTIDE SEQUENCE [LARGE SCALE GENOMIC DNA]</scope>
    <source>
        <strain evidence="5">AR23208</strain>
    </source>
</reference>
<evidence type="ECO:0000313" key="5">
    <source>
        <dbReference type="Proteomes" id="UP000195437"/>
    </source>
</evidence>
<dbReference type="KEGG" id="tum:CBW65_17990"/>
<dbReference type="InterPro" id="IPR002035">
    <property type="entry name" value="VWF_A"/>
</dbReference>
<dbReference type="RefSeq" id="WP_087458012.1">
    <property type="nucleotide sequence ID" value="NZ_CP021434.1"/>
</dbReference>
<feature type="transmembrane region" description="Helical" evidence="1">
    <location>
        <begin position="59"/>
        <end position="80"/>
    </location>
</feature>
<dbReference type="InterPro" id="IPR036465">
    <property type="entry name" value="vWFA_dom_sf"/>
</dbReference>
<feature type="domain" description="VWFA" evidence="3">
    <location>
        <begin position="90"/>
        <end position="192"/>
    </location>
</feature>
<feature type="transmembrane region" description="Helical" evidence="1">
    <location>
        <begin position="6"/>
        <end position="24"/>
    </location>
</feature>
<sequence length="606" mass="65952">MNWMSPWMLSFLAALPVIVVLYLLKRTYEKVTVPSTLLWGQVLREMEANRPWQKLRRNLLLLLQLLLALLLALALARPALYGEGPVAEHTIIVLDLSPSMAATGPDDTRLEAGKKKVKELINQLNPPQRMTLIAMGQEPRVLVSGSDRAELASRLDTAAQEYGLADYEGALSLAAALSVQEPNSDVRIYSDGNWGIDPALLPKFGRQPTVETLDVQANLGIYHAAGLVSGSEGQLVATVKNDGDQQVSADVEVLDEQGQVLDAKQVQLAADGQTPLTWTHLPAQTYYEVRLGGQDALAADNRVTVLPQVSKAKKVWLSTAGNVFLEKALSIGGNTTVERGADPDLPPEDADLYVYDGVLPITWPNGAVLLVNPPQGEGIFKSGSLLEPGKLQAVQTDSPLLQHIELEKVHLKAVRQLDAPAWLQPVAKSGDTPMLLAGDNEGRRVAVLAFDLHQSDLPLLPSFPILIKQLKEYLAPASGTAIGQVTAGERIALLPPVREQGWTVTDPSGEQTRVTGEMIELGFKPALPGLYRFQGKTEREVKLLAVTLPEAESKLDAQKAALPTDTTEEQGAERQAQSGQYEIWRWLALLALLVLFVEWGVYKRGI</sequence>
<dbReference type="PANTHER" id="PTHR37464">
    <property type="entry name" value="BLL2463 PROTEIN"/>
    <property type="match status" value="1"/>
</dbReference>
<dbReference type="InterPro" id="IPR024163">
    <property type="entry name" value="Aerotolerance_reg_N"/>
</dbReference>
<dbReference type="Gene3D" id="3.40.50.410">
    <property type="entry name" value="von Willebrand factor, type A domain"/>
    <property type="match status" value="1"/>
</dbReference>
<name>A0A1Y0ITD6_9BACL</name>
<dbReference type="AlphaFoldDB" id="A0A1Y0ITD6"/>